<dbReference type="Pfam" id="PF00281">
    <property type="entry name" value="Ribosomal_L5"/>
    <property type="match status" value="1"/>
</dbReference>
<dbReference type="OrthoDB" id="9806626at2"/>
<keyword evidence="2 6" id="KW-0689">Ribosomal protein</keyword>
<comment type="function">
    <text evidence="5">This is one of the proteins that bind and probably mediate the attachment of the 5S RNA into the large ribosomal subunit, where it forms part of the central protuberance. In the 70S ribosome it contacts protein S13 of the 30S subunit (bridge B1b), connecting the 2 subunits; this bridge is implicated in subunit movement. Contacts the P site tRNA; the 5S rRNA and some of its associated proteins might help stabilize positioning of ribosome-bound tRNAs.</text>
</comment>
<dbReference type="NCBIfam" id="NF000585">
    <property type="entry name" value="PRK00010.1"/>
    <property type="match status" value="1"/>
</dbReference>
<dbReference type="STRING" id="1389489.O159_23440"/>
<dbReference type="FunFam" id="3.30.1440.10:FF:000001">
    <property type="entry name" value="50S ribosomal protein L5"/>
    <property type="match status" value="1"/>
</dbReference>
<dbReference type="InterPro" id="IPR020930">
    <property type="entry name" value="Ribosomal_uL5_bac-type"/>
</dbReference>
<accession>U3P7L9</accession>
<dbReference type="KEGG" id="lxy:O159_23440"/>
<dbReference type="GO" id="GO:1990904">
    <property type="term" value="C:ribonucleoprotein complex"/>
    <property type="evidence" value="ECO:0007669"/>
    <property type="project" value="UniProtKB-KW"/>
</dbReference>
<feature type="domain" description="Large ribosomal subunit protein uL5 C-terminal" evidence="9">
    <location>
        <begin position="100"/>
        <end position="193"/>
    </location>
</feature>
<dbReference type="EMBL" id="CP006734">
    <property type="protein sequence ID" value="AGW42305.1"/>
    <property type="molecule type" value="Genomic_DNA"/>
</dbReference>
<sequence>MTDTATAAGAASVKASQPRLKQKYKNEIAKQLQGDFGFTNVHQVPGLVKIVVNMGVGEAARDGKVIDGAISDLTLITGQKPQVTKARKSIAQFKLREGQPIGAHVTLRGDRMWEFLDRLLSLALPRIRDFRGLSDKQFDGTGNYTFGLTEQSMFHEINQDRIDRVRGMDITVVTTAKNDEEGRALLKQLGFPFRSVEAAN</sequence>
<dbReference type="GO" id="GO:0003735">
    <property type="term" value="F:structural constituent of ribosome"/>
    <property type="evidence" value="ECO:0007669"/>
    <property type="project" value="InterPro"/>
</dbReference>
<keyword evidence="6" id="KW-0699">rRNA-binding</keyword>
<evidence type="ECO:0000259" key="8">
    <source>
        <dbReference type="Pfam" id="PF00281"/>
    </source>
</evidence>
<dbReference type="HAMAP" id="MF_01333_B">
    <property type="entry name" value="Ribosomal_uL5_B"/>
    <property type="match status" value="1"/>
</dbReference>
<keyword evidence="6" id="KW-0820">tRNA-binding</keyword>
<dbReference type="Pfam" id="PF00673">
    <property type="entry name" value="Ribosomal_L5_C"/>
    <property type="match status" value="1"/>
</dbReference>
<dbReference type="PIRSF" id="PIRSF002161">
    <property type="entry name" value="Ribosomal_L5"/>
    <property type="match status" value="1"/>
</dbReference>
<evidence type="ECO:0000256" key="5">
    <source>
        <dbReference type="ARBA" id="ARBA00058604"/>
    </source>
</evidence>
<comment type="function">
    <text evidence="6">This is 1 of the proteins that bind and probably mediate the attachment of the 5S RNA into the large ribosomal subunit, where it forms part of the central protuberance. In the 70S ribosome it contacts protein S13 of the 30S subunit (bridge B1b), connecting the 2 subunits; this bridge is implicated in subunit movement. Contacts the P site tRNA; the 5S rRNA and some of its associated proteins might help stabilize positioning of ribosome-bound tRNAs.</text>
</comment>
<evidence type="ECO:0000256" key="6">
    <source>
        <dbReference type="HAMAP-Rule" id="MF_01333"/>
    </source>
</evidence>
<feature type="domain" description="Large ribosomal subunit protein uL5 N-terminal" evidence="8">
    <location>
        <begin position="40"/>
        <end position="96"/>
    </location>
</feature>
<evidence type="ECO:0000256" key="2">
    <source>
        <dbReference type="ARBA" id="ARBA00022980"/>
    </source>
</evidence>
<dbReference type="InterPro" id="IPR002132">
    <property type="entry name" value="Ribosomal_uL5"/>
</dbReference>
<dbReference type="AlphaFoldDB" id="U3P7L9"/>
<dbReference type="GO" id="GO:0019843">
    <property type="term" value="F:rRNA binding"/>
    <property type="evidence" value="ECO:0007669"/>
    <property type="project" value="UniProtKB-UniRule"/>
</dbReference>
<dbReference type="GO" id="GO:0000049">
    <property type="term" value="F:tRNA binding"/>
    <property type="evidence" value="ECO:0007669"/>
    <property type="project" value="UniProtKB-UniRule"/>
</dbReference>
<evidence type="ECO:0000256" key="7">
    <source>
        <dbReference type="RuleBase" id="RU003930"/>
    </source>
</evidence>
<dbReference type="Gene3D" id="3.30.1440.10">
    <property type="match status" value="1"/>
</dbReference>
<keyword evidence="11" id="KW-1185">Reference proteome</keyword>
<dbReference type="GO" id="GO:0005840">
    <property type="term" value="C:ribosome"/>
    <property type="evidence" value="ECO:0007669"/>
    <property type="project" value="UniProtKB-KW"/>
</dbReference>
<protein>
    <recommendedName>
        <fullName evidence="4 6">Large ribosomal subunit protein uL5</fullName>
    </recommendedName>
</protein>
<dbReference type="SUPFAM" id="SSF55282">
    <property type="entry name" value="RL5-like"/>
    <property type="match status" value="1"/>
</dbReference>
<dbReference type="InterPro" id="IPR031309">
    <property type="entry name" value="Ribosomal_uL5_C"/>
</dbReference>
<dbReference type="Proteomes" id="UP000016743">
    <property type="component" value="Chromosome"/>
</dbReference>
<dbReference type="HOGENOM" id="CLU_061015_2_1_11"/>
<comment type="subunit">
    <text evidence="6">Part of the 50S ribosomal subunit; part of the 5S rRNA/L5/L18/L25 subcomplex. Contacts the 5S rRNA and the P site tRNA. Forms a bridge to the 30S subunit in the 70S ribosome.</text>
</comment>
<dbReference type="RefSeq" id="WP_021755777.1">
    <property type="nucleotide sequence ID" value="NC_022438.1"/>
</dbReference>
<dbReference type="PATRIC" id="fig|1389489.3.peg.2243"/>
<dbReference type="eggNOG" id="COG0094">
    <property type="taxonomic scope" value="Bacteria"/>
</dbReference>
<proteinExistence type="inferred from homology"/>
<keyword evidence="3 6" id="KW-0687">Ribonucleoprotein</keyword>
<evidence type="ECO:0000313" key="11">
    <source>
        <dbReference type="Proteomes" id="UP000016743"/>
    </source>
</evidence>
<evidence type="ECO:0000259" key="9">
    <source>
        <dbReference type="Pfam" id="PF00673"/>
    </source>
</evidence>
<name>U3P7L9_LEIXC</name>
<evidence type="ECO:0000256" key="4">
    <source>
        <dbReference type="ARBA" id="ARBA00035245"/>
    </source>
</evidence>
<reference evidence="10 11" key="1">
    <citation type="journal article" date="2013" name="Genome Announc.">
        <title>Complete Genome Sequence of Leifsonia xyli subsp. cynodontis Strain DSM46306, a Gram-Positive Bacterial Pathogen of Grasses.</title>
        <authorList>
            <person name="Monteiro-Vitorello C.B."/>
            <person name="Zerillo M.M."/>
            <person name="Van Sluys M.A."/>
            <person name="Camargo L.E."/>
            <person name="Kitajima J.P."/>
        </authorList>
    </citation>
    <scope>NUCLEOTIDE SEQUENCE [LARGE SCALE GENOMIC DNA]</scope>
    <source>
        <strain evidence="10 11">DSM 46306</strain>
    </source>
</reference>
<evidence type="ECO:0000313" key="10">
    <source>
        <dbReference type="EMBL" id="AGW42305.1"/>
    </source>
</evidence>
<evidence type="ECO:0000256" key="3">
    <source>
        <dbReference type="ARBA" id="ARBA00023274"/>
    </source>
</evidence>
<dbReference type="PANTHER" id="PTHR11994">
    <property type="entry name" value="60S RIBOSOMAL PROTEIN L11-RELATED"/>
    <property type="match status" value="1"/>
</dbReference>
<comment type="similarity">
    <text evidence="1 6 7">Belongs to the universal ribosomal protein uL5 family.</text>
</comment>
<gene>
    <name evidence="6" type="primary">rplE</name>
    <name evidence="10" type="ORF">O159_23440</name>
</gene>
<organism evidence="10 11">
    <name type="scientific">Leifsonia xyli subsp. cynodontis DSM 46306</name>
    <dbReference type="NCBI Taxonomy" id="1389489"/>
    <lineage>
        <taxon>Bacteria</taxon>
        <taxon>Bacillati</taxon>
        <taxon>Actinomycetota</taxon>
        <taxon>Actinomycetes</taxon>
        <taxon>Micrococcales</taxon>
        <taxon>Microbacteriaceae</taxon>
        <taxon>Leifsonia</taxon>
    </lineage>
</organism>
<dbReference type="InterPro" id="IPR031310">
    <property type="entry name" value="Ribosomal_uL5_N"/>
</dbReference>
<evidence type="ECO:0000256" key="1">
    <source>
        <dbReference type="ARBA" id="ARBA00008553"/>
    </source>
</evidence>
<dbReference type="GO" id="GO:0006412">
    <property type="term" value="P:translation"/>
    <property type="evidence" value="ECO:0007669"/>
    <property type="project" value="UniProtKB-UniRule"/>
</dbReference>
<dbReference type="InterPro" id="IPR022803">
    <property type="entry name" value="Ribosomal_uL5_dom_sf"/>
</dbReference>
<keyword evidence="6" id="KW-0694">RNA-binding</keyword>